<evidence type="ECO:0000313" key="3">
    <source>
        <dbReference type="Proteomes" id="UP000777784"/>
    </source>
</evidence>
<comment type="caution">
    <text evidence="2">The sequence shown here is derived from an EMBL/GenBank/DDBJ whole genome shotgun (WGS) entry which is preliminary data.</text>
</comment>
<proteinExistence type="predicted"/>
<feature type="domain" description="Putative heavy-metal chelation" evidence="1">
    <location>
        <begin position="133"/>
        <end position="228"/>
    </location>
</feature>
<dbReference type="SUPFAM" id="SSF159713">
    <property type="entry name" value="Dhaf3308-like"/>
    <property type="match status" value="1"/>
</dbReference>
<gene>
    <name evidence="2" type="ORF">KJ970_15960</name>
</gene>
<evidence type="ECO:0000259" key="1">
    <source>
        <dbReference type="Pfam" id="PF04016"/>
    </source>
</evidence>
<organism evidence="2 3">
    <name type="scientific">Eiseniibacteriota bacterium</name>
    <dbReference type="NCBI Taxonomy" id="2212470"/>
    <lineage>
        <taxon>Bacteria</taxon>
        <taxon>Candidatus Eiseniibacteriota</taxon>
    </lineage>
</organism>
<protein>
    <recommendedName>
        <fullName evidence="1">Putative heavy-metal chelation domain-containing protein</fullName>
    </recommendedName>
</protein>
<dbReference type="InterPro" id="IPR007161">
    <property type="entry name" value="DUF364"/>
</dbReference>
<dbReference type="Pfam" id="PF04016">
    <property type="entry name" value="DUF364"/>
    <property type="match status" value="1"/>
</dbReference>
<reference evidence="2" key="1">
    <citation type="submission" date="2021-05" db="EMBL/GenBank/DDBJ databases">
        <title>Energy efficiency and biological interactions define the core microbiome of deep oligotrophic groundwater.</title>
        <authorList>
            <person name="Mehrshad M."/>
            <person name="Lopez-Fernandez M."/>
            <person name="Bell E."/>
            <person name="Bernier-Latmani R."/>
            <person name="Bertilsson S."/>
            <person name="Dopson M."/>
        </authorList>
    </citation>
    <scope>NUCLEOTIDE SEQUENCE</scope>
    <source>
        <strain evidence="2">Modern_marine.mb.64</strain>
    </source>
</reference>
<name>A0A948S222_UNCEI</name>
<accession>A0A948S222</accession>
<dbReference type="Gene3D" id="3.40.50.11590">
    <property type="match status" value="1"/>
</dbReference>
<evidence type="ECO:0000313" key="2">
    <source>
        <dbReference type="EMBL" id="MBU2692419.1"/>
    </source>
</evidence>
<dbReference type="EMBL" id="JAHJDP010000091">
    <property type="protein sequence ID" value="MBU2692419.1"/>
    <property type="molecule type" value="Genomic_DNA"/>
</dbReference>
<dbReference type="Proteomes" id="UP000777784">
    <property type="component" value="Unassembled WGS sequence"/>
</dbReference>
<dbReference type="AlphaFoldDB" id="A0A948S222"/>
<sequence length="241" mass="26915">MREPPVFKDLKKALGKVVQNRSLAGNRLNIECQALSATEAIGDPDHHDYPILKGKEHIVEAVFEGSRGHAFADEFENMGCFVEDLLELQLDSNSKRACFVSGLNAVFRHLNLCDKTVHCKNNEPQRCALQLVESVRSYRKILLLGYQPRFLEALSAVTDIRVIDRDLDNIGEMKFGVIVEHEEMFGDAARWCDLVLATGSTLVNGTITKLLNFYKPVLFYGVTISAAASILNLNKFCHCGN</sequence>